<evidence type="ECO:0000313" key="3">
    <source>
        <dbReference type="Proteomes" id="UP001165135"/>
    </source>
</evidence>
<feature type="signal peptide" evidence="1">
    <location>
        <begin position="1"/>
        <end position="29"/>
    </location>
</feature>
<accession>A0A9W6RMD9</accession>
<gene>
    <name evidence="2" type="ORF">Airi01_071480</name>
</gene>
<dbReference type="PANTHER" id="PTHR42972:SF8">
    <property type="entry name" value="POLYHYDROXYBUTYRATE DEPOLYMERASE"/>
    <property type="match status" value="1"/>
</dbReference>
<dbReference type="Gene3D" id="3.40.50.1820">
    <property type="entry name" value="alpha/beta hydrolase"/>
    <property type="match status" value="2"/>
</dbReference>
<reference evidence="2" key="1">
    <citation type="submission" date="2023-03" db="EMBL/GenBank/DDBJ databases">
        <title>Actinoallomurus iriomotensis NBRC 103681.</title>
        <authorList>
            <person name="Ichikawa N."/>
            <person name="Sato H."/>
            <person name="Tonouchi N."/>
        </authorList>
    </citation>
    <scope>NUCLEOTIDE SEQUENCE</scope>
    <source>
        <strain evidence="2">NBRC 103681</strain>
    </source>
</reference>
<evidence type="ECO:0000313" key="2">
    <source>
        <dbReference type="EMBL" id="GLY78881.1"/>
    </source>
</evidence>
<comment type="caution">
    <text evidence="2">The sequence shown here is derived from an EMBL/GenBank/DDBJ whole genome shotgun (WGS) entry which is preliminary data.</text>
</comment>
<feature type="chain" id="PRO_5041000513" evidence="1">
    <location>
        <begin position="30"/>
        <end position="340"/>
    </location>
</feature>
<protein>
    <submittedName>
        <fullName evidence="2">Depolymerase</fullName>
    </submittedName>
</protein>
<dbReference type="SUPFAM" id="SSF53474">
    <property type="entry name" value="alpha/beta-Hydrolases"/>
    <property type="match status" value="1"/>
</dbReference>
<dbReference type="RefSeq" id="WP_285629715.1">
    <property type="nucleotide sequence ID" value="NZ_BSTJ01000010.1"/>
</dbReference>
<sequence length="340" mass="35118">MRLTLRRLRRGAVALAATGLLGTAATAVAAPAHAATLGRYNVSAVYDSGVSSGGFMADQLHVAYSGTIKGTGVFAGGPYHCAQGSLTTAELACMYNIQSRNLSSLEQTARTRSAQGTIDNVANLSGHRVYVFHGTADTTVSVGSPNDLVQFYEDFGANVTYDNTTPAAHSWVSPLGPNACGTSYTPYINNCGTDPERTMLTHLFGSVAAPAASPSGSVVSFDQNAYAPGGSASAISMGATGYAYVPPACASGTSCRLMVALHGCLQGAGSIGTTFVTKAHLNEYGDTNNMIVLYPQAVANFGSNPQGCWDWWGYLNAGNYDTHGGAQITAIMNMVHALGG</sequence>
<dbReference type="PANTHER" id="PTHR42972">
    <property type="entry name" value="TOL-PAL SYSTEM PROTEIN TOLB"/>
    <property type="match status" value="1"/>
</dbReference>
<evidence type="ECO:0000256" key="1">
    <source>
        <dbReference type="SAM" id="SignalP"/>
    </source>
</evidence>
<dbReference type="AlphaFoldDB" id="A0A9W6RMD9"/>
<dbReference type="Proteomes" id="UP001165135">
    <property type="component" value="Unassembled WGS sequence"/>
</dbReference>
<dbReference type="EMBL" id="BSTJ01000010">
    <property type="protein sequence ID" value="GLY78881.1"/>
    <property type="molecule type" value="Genomic_DNA"/>
</dbReference>
<dbReference type="InterPro" id="IPR029058">
    <property type="entry name" value="AB_hydrolase_fold"/>
</dbReference>
<keyword evidence="1" id="KW-0732">Signal</keyword>
<organism evidence="2 3">
    <name type="scientific">Actinoallomurus iriomotensis</name>
    <dbReference type="NCBI Taxonomy" id="478107"/>
    <lineage>
        <taxon>Bacteria</taxon>
        <taxon>Bacillati</taxon>
        <taxon>Actinomycetota</taxon>
        <taxon>Actinomycetes</taxon>
        <taxon>Streptosporangiales</taxon>
        <taxon>Thermomonosporaceae</taxon>
        <taxon>Actinoallomurus</taxon>
    </lineage>
</organism>
<name>A0A9W6RMD9_9ACTN</name>
<dbReference type="InterPro" id="IPR006311">
    <property type="entry name" value="TAT_signal"/>
</dbReference>
<proteinExistence type="predicted"/>
<dbReference type="PROSITE" id="PS51318">
    <property type="entry name" value="TAT"/>
    <property type="match status" value="1"/>
</dbReference>